<gene>
    <name evidence="1" type="primary">dptG</name>
    <name evidence="1" type="ORF">DNU06_05870</name>
</gene>
<evidence type="ECO:0000313" key="1">
    <source>
        <dbReference type="EMBL" id="PZE18143.1"/>
    </source>
</evidence>
<comment type="caution">
    <text evidence="1">The sequence shown here is derived from an EMBL/GenBank/DDBJ whole genome shotgun (WGS) entry which is preliminary data.</text>
</comment>
<organism evidence="1 2">
    <name type="scientific">Putridiphycobacter roseus</name>
    <dbReference type="NCBI Taxonomy" id="2219161"/>
    <lineage>
        <taxon>Bacteria</taxon>
        <taxon>Pseudomonadati</taxon>
        <taxon>Bacteroidota</taxon>
        <taxon>Flavobacteriia</taxon>
        <taxon>Flavobacteriales</taxon>
        <taxon>Crocinitomicaceae</taxon>
        <taxon>Putridiphycobacter</taxon>
    </lineage>
</organism>
<proteinExistence type="predicted"/>
<accession>A0A2W1NGB6</accession>
<reference evidence="1 2" key="1">
    <citation type="submission" date="2018-06" db="EMBL/GenBank/DDBJ databases">
        <title>The draft genome sequence of Crocinitomix sp. SM1701.</title>
        <authorList>
            <person name="Zhang X."/>
        </authorList>
    </citation>
    <scope>NUCLEOTIDE SEQUENCE [LARGE SCALE GENOMIC DNA]</scope>
    <source>
        <strain evidence="1 2">SM1701</strain>
    </source>
</reference>
<sequence>MSRIELLREGVNSLEDVYIKKDGGFKGHKTGSRIKLMPFVTNYTDACSSDFRSFQGVVGECFRISSNNSFDKKFNTDKETSFKKKLRNSIIEKALDKVETENKEELKDIIIKLFFEDDAGLIKFNNQVLPFMNFTFEHPQLNETARFFYDIFLNEEEIDLNELTSSNNGNLLYKLIIECLPELHSIKSTKTDIIYQNIFPEIKDMFLEDFKFLSSNEETFLKHIEDLFKYYYFLYFTQFTQRLCSFGDNSKFSPVYFSMDWETLSESRKAFQFGWKKLSYNLLGLFEHANTLELLNYITIDGNQLGDYVSIREKYDQLSVPEKNEFIDKVKEVSLFYTSHITVFDTGANWEQCEIELGQYLERTADKQRDELNIEIISLNKRLKYQFDNSPRKSARDKYDRWLFLFCKSNYTKTRGRLGSTTVLNQELLLFLTKLCVGGEDKIRLNLLWERLEKRGIVFDEITKTEIIKLFERINLLEKKSDSGDAQYVKTII</sequence>
<dbReference type="RefSeq" id="WP_111062296.1">
    <property type="nucleotide sequence ID" value="NZ_JBHUCU010000002.1"/>
</dbReference>
<dbReference type="EMBL" id="QKSB01000002">
    <property type="protein sequence ID" value="PZE18143.1"/>
    <property type="molecule type" value="Genomic_DNA"/>
</dbReference>
<dbReference type="AlphaFoldDB" id="A0A2W1NGB6"/>
<evidence type="ECO:0000313" key="2">
    <source>
        <dbReference type="Proteomes" id="UP000249248"/>
    </source>
</evidence>
<dbReference type="OrthoDB" id="2590988at2"/>
<name>A0A2W1NGB6_9FLAO</name>
<dbReference type="InterPro" id="IPR017645">
    <property type="entry name" value="Dnd_assoc_1"/>
</dbReference>
<protein>
    <submittedName>
        <fullName evidence="1">DNA phosphorothioation-dependent restriction protein DptG</fullName>
    </submittedName>
</protein>
<dbReference type="NCBIfam" id="TIGR03236">
    <property type="entry name" value="dnd_assoc_1"/>
    <property type="match status" value="1"/>
</dbReference>
<dbReference type="Proteomes" id="UP000249248">
    <property type="component" value="Unassembled WGS sequence"/>
</dbReference>
<keyword evidence="2" id="KW-1185">Reference proteome</keyword>